<dbReference type="AlphaFoldDB" id="A0A402BI59"/>
<dbReference type="Proteomes" id="UP000287171">
    <property type="component" value="Unassembled WGS sequence"/>
</dbReference>
<evidence type="ECO:0000313" key="2">
    <source>
        <dbReference type="Proteomes" id="UP000287171"/>
    </source>
</evidence>
<organism evidence="1 2">
    <name type="scientific">Dictyobacter alpinus</name>
    <dbReference type="NCBI Taxonomy" id="2014873"/>
    <lineage>
        <taxon>Bacteria</taxon>
        <taxon>Bacillati</taxon>
        <taxon>Chloroflexota</taxon>
        <taxon>Ktedonobacteria</taxon>
        <taxon>Ktedonobacterales</taxon>
        <taxon>Dictyobacteraceae</taxon>
        <taxon>Dictyobacter</taxon>
    </lineage>
</organism>
<evidence type="ECO:0000313" key="1">
    <source>
        <dbReference type="EMBL" id="GCE31045.1"/>
    </source>
</evidence>
<keyword evidence="2" id="KW-1185">Reference proteome</keyword>
<gene>
    <name evidence="1" type="ORF">KDA_65290</name>
</gene>
<reference evidence="2" key="1">
    <citation type="submission" date="2018-12" db="EMBL/GenBank/DDBJ databases">
        <title>Tengunoibacter tsumagoiensis gen. nov., sp. nov., Dictyobacter kobayashii sp. nov., D. alpinus sp. nov., and D. joshuensis sp. nov. and description of Dictyobacteraceae fam. nov. within the order Ktedonobacterales isolated from Tengu-no-mugimeshi.</title>
        <authorList>
            <person name="Wang C.M."/>
            <person name="Zheng Y."/>
            <person name="Sakai Y."/>
            <person name="Toyoda A."/>
            <person name="Minakuchi Y."/>
            <person name="Abe K."/>
            <person name="Yokota A."/>
            <person name="Yabe S."/>
        </authorList>
    </citation>
    <scope>NUCLEOTIDE SEQUENCE [LARGE SCALE GENOMIC DNA]</scope>
    <source>
        <strain evidence="2">Uno16</strain>
    </source>
</reference>
<accession>A0A402BI59</accession>
<sequence length="74" mass="8085">MWGADRTPSGRCGEPIVRRVGAARKAALLGLRGPTRMNETQCCGAYTNHGGWYGIDEERLKSHVCSLVGEVREP</sequence>
<comment type="caution">
    <text evidence="1">The sequence shown here is derived from an EMBL/GenBank/DDBJ whole genome shotgun (WGS) entry which is preliminary data.</text>
</comment>
<protein>
    <submittedName>
        <fullName evidence="1">Uncharacterized protein</fullName>
    </submittedName>
</protein>
<proteinExistence type="predicted"/>
<name>A0A402BI59_9CHLR</name>
<dbReference type="EMBL" id="BIFT01000002">
    <property type="protein sequence ID" value="GCE31045.1"/>
    <property type="molecule type" value="Genomic_DNA"/>
</dbReference>